<dbReference type="Proteomes" id="UP000078540">
    <property type="component" value="Unassembled WGS sequence"/>
</dbReference>
<organism evidence="2 3">
    <name type="scientific">Atta colombica</name>
    <dbReference type="NCBI Taxonomy" id="520822"/>
    <lineage>
        <taxon>Eukaryota</taxon>
        <taxon>Metazoa</taxon>
        <taxon>Ecdysozoa</taxon>
        <taxon>Arthropoda</taxon>
        <taxon>Hexapoda</taxon>
        <taxon>Insecta</taxon>
        <taxon>Pterygota</taxon>
        <taxon>Neoptera</taxon>
        <taxon>Endopterygota</taxon>
        <taxon>Hymenoptera</taxon>
        <taxon>Apocrita</taxon>
        <taxon>Aculeata</taxon>
        <taxon>Formicoidea</taxon>
        <taxon>Formicidae</taxon>
        <taxon>Myrmicinae</taxon>
        <taxon>Atta</taxon>
    </lineage>
</organism>
<dbReference type="EMBL" id="KQ976445">
    <property type="protein sequence ID" value="KYM86095.1"/>
    <property type="molecule type" value="Genomic_DNA"/>
</dbReference>
<reference evidence="2 3" key="1">
    <citation type="submission" date="2015-09" db="EMBL/GenBank/DDBJ databases">
        <title>Atta colombica WGS genome.</title>
        <authorList>
            <person name="Nygaard S."/>
            <person name="Hu H."/>
            <person name="Boomsma J."/>
            <person name="Zhang G."/>
        </authorList>
    </citation>
    <scope>NUCLEOTIDE SEQUENCE [LARGE SCALE GENOMIC DNA]</scope>
    <source>
        <strain evidence="2">Treedump-2</strain>
        <tissue evidence="2">Whole body</tissue>
    </source>
</reference>
<keyword evidence="3" id="KW-1185">Reference proteome</keyword>
<sequence length="71" mass="8105">PRGWQKRTFESESREWHSPGGFQEPTANPRMPRGARVLCSPASPPRLVFFLSRRPSARSPLWCAITRVRSA</sequence>
<dbReference type="AlphaFoldDB" id="A0A151I513"/>
<evidence type="ECO:0000313" key="3">
    <source>
        <dbReference type="Proteomes" id="UP000078540"/>
    </source>
</evidence>
<gene>
    <name evidence="2" type="ORF">ALC53_04289</name>
</gene>
<feature type="non-terminal residue" evidence="2">
    <location>
        <position position="1"/>
    </location>
</feature>
<accession>A0A151I513</accession>
<evidence type="ECO:0000313" key="2">
    <source>
        <dbReference type="EMBL" id="KYM86095.1"/>
    </source>
</evidence>
<proteinExistence type="predicted"/>
<feature type="region of interest" description="Disordered" evidence="1">
    <location>
        <begin position="1"/>
        <end position="37"/>
    </location>
</feature>
<name>A0A151I513_9HYME</name>
<feature type="compositionally biased region" description="Basic and acidic residues" evidence="1">
    <location>
        <begin position="7"/>
        <end position="17"/>
    </location>
</feature>
<evidence type="ECO:0000256" key="1">
    <source>
        <dbReference type="SAM" id="MobiDB-lite"/>
    </source>
</evidence>
<protein>
    <submittedName>
        <fullName evidence="2">Uncharacterized protein</fullName>
    </submittedName>
</protein>